<dbReference type="PATRIC" id="fig|1234679.3.peg.423"/>
<organism evidence="1 2">
    <name type="scientific">Carnobacterium maltaromaticum LMA28</name>
    <dbReference type="NCBI Taxonomy" id="1234679"/>
    <lineage>
        <taxon>Bacteria</taxon>
        <taxon>Bacillati</taxon>
        <taxon>Bacillota</taxon>
        <taxon>Bacilli</taxon>
        <taxon>Lactobacillales</taxon>
        <taxon>Carnobacteriaceae</taxon>
        <taxon>Carnobacterium</taxon>
    </lineage>
</organism>
<name>K8EN61_CARML</name>
<keyword evidence="2" id="KW-1185">Reference proteome</keyword>
<sequence length="63" mass="7540">MQKIKACVFLLFSLNYSQAIKNKKASSYEPTPREKDVNPRWQKAPYRFPLFSYRSLTSQRAFY</sequence>
<dbReference type="EMBL" id="HE999757">
    <property type="protein sequence ID" value="CCO09921.1"/>
    <property type="molecule type" value="Genomic_DNA"/>
</dbReference>
<dbReference type="STRING" id="1234679.BN424_428"/>
<proteinExistence type="predicted"/>
<dbReference type="AlphaFoldDB" id="K8EN61"/>
<evidence type="ECO:0000313" key="2">
    <source>
        <dbReference type="Proteomes" id="UP000000212"/>
    </source>
</evidence>
<evidence type="ECO:0000313" key="1">
    <source>
        <dbReference type="EMBL" id="CCO09921.1"/>
    </source>
</evidence>
<reference evidence="2" key="1">
    <citation type="journal article" date="2013" name="Genome Announc.">
        <title>Complete Chromosome Sequence of Carnobacterium maltaromaticum LMA 28.</title>
        <authorList>
            <person name="Cailliez-Grimal C."/>
            <person name="Chaillou S."/>
            <person name="Anba-Mondoloni J."/>
            <person name="Loux V."/>
            <person name="Afzal M.I."/>
            <person name="Rahman A."/>
            <person name="Kergourlay G."/>
            <person name="Champomier-Verges M.C."/>
            <person name="Zagorec M."/>
            <person name="Dalgaard P."/>
            <person name="Leisner J.J."/>
            <person name="Prevost H."/>
            <person name="Revol-Junelles A.M."/>
            <person name="Borges F."/>
        </authorList>
    </citation>
    <scope>NUCLEOTIDE SEQUENCE</scope>
    <source>
        <strain evidence="2">LMA28</strain>
    </source>
</reference>
<dbReference type="KEGG" id="cml:BN424_428"/>
<gene>
    <name evidence="1" type="ORF">BN424_428</name>
</gene>
<accession>K8EN61</accession>
<dbReference type="Proteomes" id="UP000000212">
    <property type="component" value="Chromosome"/>
</dbReference>
<dbReference type="HOGENOM" id="CLU_2877509_0_0_9"/>
<protein>
    <submittedName>
        <fullName evidence="1">Uncharacterized protein</fullName>
    </submittedName>
</protein>